<gene>
    <name evidence="1" type="ORF">LGQ90_09080</name>
</gene>
<sequence>MKYQKLGEDLEIPVSNGFPLRKKEDIKFNYYLSSRINGNLIDLDITSKLFDNDKMYIRKSCYRVNLGEMENCVKANTIDHMLSLGLQECNLPASLKNTNIKNTNLILSNKGAFSD</sequence>
<protein>
    <submittedName>
        <fullName evidence="1">Uncharacterized protein</fullName>
    </submittedName>
</protein>
<name>A0A9X1LJA3_9FLAO</name>
<keyword evidence="2" id="KW-1185">Reference proteome</keyword>
<reference evidence="1" key="1">
    <citation type="submission" date="2021-10" db="EMBL/GenBank/DDBJ databases">
        <title>Gramella sp. ASW11-100T, isolated from marine sediment.</title>
        <authorList>
            <person name="Xia C."/>
        </authorList>
    </citation>
    <scope>NUCLEOTIDE SEQUENCE</scope>
    <source>
        <strain evidence="1">ASW11-100</strain>
    </source>
</reference>
<dbReference type="RefSeq" id="WP_229340331.1">
    <property type="nucleotide sequence ID" value="NZ_JAJBZG010000004.1"/>
</dbReference>
<dbReference type="Proteomes" id="UP001139414">
    <property type="component" value="Unassembled WGS sequence"/>
</dbReference>
<dbReference type="EMBL" id="JAJBZG010000004">
    <property type="protein sequence ID" value="MCB7481411.1"/>
    <property type="molecule type" value="Genomic_DNA"/>
</dbReference>
<dbReference type="AlphaFoldDB" id="A0A9X1LJA3"/>
<accession>A0A9X1LJA3</accession>
<evidence type="ECO:0000313" key="1">
    <source>
        <dbReference type="EMBL" id="MCB7481411.1"/>
    </source>
</evidence>
<evidence type="ECO:0000313" key="2">
    <source>
        <dbReference type="Proteomes" id="UP001139414"/>
    </source>
</evidence>
<proteinExistence type="predicted"/>
<comment type="caution">
    <text evidence="1">The sequence shown here is derived from an EMBL/GenBank/DDBJ whole genome shotgun (WGS) entry which is preliminary data.</text>
</comment>
<organism evidence="1 2">
    <name type="scientific">Christiangramia sediminis</name>
    <dbReference type="NCBI Taxonomy" id="2881336"/>
    <lineage>
        <taxon>Bacteria</taxon>
        <taxon>Pseudomonadati</taxon>
        <taxon>Bacteroidota</taxon>
        <taxon>Flavobacteriia</taxon>
        <taxon>Flavobacteriales</taxon>
        <taxon>Flavobacteriaceae</taxon>
        <taxon>Christiangramia</taxon>
    </lineage>
</organism>